<evidence type="ECO:0000313" key="5">
    <source>
        <dbReference type="Proteomes" id="UP000485058"/>
    </source>
</evidence>
<name>A0A6A0A993_HAELA</name>
<dbReference type="InterPro" id="IPR055401">
    <property type="entry name" value="CEMIP_beta-hel_dom"/>
</dbReference>
<protein>
    <submittedName>
        <fullName evidence="4">Fibrocystin-L</fullName>
    </submittedName>
</protein>
<evidence type="ECO:0000256" key="2">
    <source>
        <dbReference type="ARBA" id="ARBA00023180"/>
    </source>
</evidence>
<dbReference type="SMART" id="SM01225">
    <property type="entry name" value="G8"/>
    <property type="match status" value="1"/>
</dbReference>
<dbReference type="Proteomes" id="UP000485058">
    <property type="component" value="Unassembled WGS sequence"/>
</dbReference>
<keyword evidence="1" id="KW-0732">Signal</keyword>
<dbReference type="AlphaFoldDB" id="A0A6A0A993"/>
<dbReference type="InterPro" id="IPR052387">
    <property type="entry name" value="Fibrocystin"/>
</dbReference>
<dbReference type="EMBL" id="BLLF01004198">
    <property type="protein sequence ID" value="GFH29132.1"/>
    <property type="molecule type" value="Genomic_DNA"/>
</dbReference>
<dbReference type="Pfam" id="PF24606">
    <property type="entry name" value="CEMIP_beta-hel"/>
    <property type="match status" value="1"/>
</dbReference>
<dbReference type="InterPro" id="IPR002909">
    <property type="entry name" value="IPT_dom"/>
</dbReference>
<accession>A0A6A0A993</accession>
<dbReference type="PANTHER" id="PTHR46769:SF2">
    <property type="entry name" value="FIBROCYSTIN-L ISOFORM 2 PRECURSOR-RELATED"/>
    <property type="match status" value="1"/>
</dbReference>
<feature type="non-terminal residue" evidence="4">
    <location>
        <position position="458"/>
    </location>
</feature>
<proteinExistence type="predicted"/>
<sequence length="458" mass="48927">AGGTLLSIRGSAFPTNATASAVSVFIGQLPCTSPVVVNASLVRCVTSAPPVLGKPSGALPLTVNFAGYGNAWSQGADSSAVLYQYVDLWSRATTWGGNPPPVAGDSVYIPPNVTVLLDVSTPVLGAVVLDGSLTFDDNNSTEIQLQASYILVKGGNLTIGTPASPYLGRARITLHGPPYSRELPQYGAKTIAVRYGNVVMCGAPKVPTWTQLAATADVGDTQLVLAGNVNWVPGDAIAVASSSFYATHTDEAIITSVSYDPSTDTSLLKLDTAMRYTHLGVIVPPTPGDPYNRTIDMRAEVAVLSRRIVIEGDDIDSERWLYGGQIMVGVSTPRSFPVRAQLQLEQGVCIHHTYNRAATIHGTHNVLTQNCVAYNNMGHAFFLEDGIEQGNIYEGNLGFLTHRSDSMLVTDTTPATFWVTHPANTYINNHAGGSTDGYGFWYRFLQNPEGPRYSDDRA</sequence>
<dbReference type="PANTHER" id="PTHR46769">
    <property type="entry name" value="POLYCYSTIC KIDNEY AND HEPATIC DISEASE 1 (AUTOSOMAL RECESSIVE)-LIKE 1"/>
    <property type="match status" value="1"/>
</dbReference>
<feature type="domain" description="G8" evidence="3">
    <location>
        <begin position="93"/>
        <end position="214"/>
    </location>
</feature>
<dbReference type="Pfam" id="PF10162">
    <property type="entry name" value="G8"/>
    <property type="match status" value="1"/>
</dbReference>
<comment type="caution">
    <text evidence="4">The sequence shown here is derived from an EMBL/GenBank/DDBJ whole genome shotgun (WGS) entry which is preliminary data.</text>
</comment>
<keyword evidence="5" id="KW-1185">Reference proteome</keyword>
<dbReference type="Pfam" id="PF01833">
    <property type="entry name" value="TIG"/>
    <property type="match status" value="1"/>
</dbReference>
<evidence type="ECO:0000313" key="4">
    <source>
        <dbReference type="EMBL" id="GFH29132.1"/>
    </source>
</evidence>
<dbReference type="PROSITE" id="PS51484">
    <property type="entry name" value="G8"/>
    <property type="match status" value="1"/>
</dbReference>
<reference evidence="4 5" key="1">
    <citation type="submission" date="2020-02" db="EMBL/GenBank/DDBJ databases">
        <title>Draft genome sequence of Haematococcus lacustris strain NIES-144.</title>
        <authorList>
            <person name="Morimoto D."/>
            <person name="Nakagawa S."/>
            <person name="Yoshida T."/>
            <person name="Sawayama S."/>
        </authorList>
    </citation>
    <scope>NUCLEOTIDE SEQUENCE [LARGE SCALE GENOMIC DNA]</scope>
    <source>
        <strain evidence="4 5">NIES-144</strain>
    </source>
</reference>
<dbReference type="InterPro" id="IPR013783">
    <property type="entry name" value="Ig-like_fold"/>
</dbReference>
<evidence type="ECO:0000256" key="1">
    <source>
        <dbReference type="ARBA" id="ARBA00022729"/>
    </source>
</evidence>
<gene>
    <name evidence="4" type="ORF">HaLaN_27740</name>
</gene>
<dbReference type="Gene3D" id="2.60.40.10">
    <property type="entry name" value="Immunoglobulins"/>
    <property type="match status" value="1"/>
</dbReference>
<dbReference type="InterPro" id="IPR014756">
    <property type="entry name" value="Ig_E-set"/>
</dbReference>
<dbReference type="InterPro" id="IPR019316">
    <property type="entry name" value="G8_domain"/>
</dbReference>
<organism evidence="4 5">
    <name type="scientific">Haematococcus lacustris</name>
    <name type="common">Green alga</name>
    <name type="synonym">Haematococcus pluvialis</name>
    <dbReference type="NCBI Taxonomy" id="44745"/>
    <lineage>
        <taxon>Eukaryota</taxon>
        <taxon>Viridiplantae</taxon>
        <taxon>Chlorophyta</taxon>
        <taxon>core chlorophytes</taxon>
        <taxon>Chlorophyceae</taxon>
        <taxon>CS clade</taxon>
        <taxon>Chlamydomonadales</taxon>
        <taxon>Haematococcaceae</taxon>
        <taxon>Haematococcus</taxon>
    </lineage>
</organism>
<keyword evidence="2" id="KW-0325">Glycoprotein</keyword>
<dbReference type="SUPFAM" id="SSF81296">
    <property type="entry name" value="E set domains"/>
    <property type="match status" value="1"/>
</dbReference>
<evidence type="ECO:0000259" key="3">
    <source>
        <dbReference type="PROSITE" id="PS51484"/>
    </source>
</evidence>
<feature type="non-terminal residue" evidence="4">
    <location>
        <position position="1"/>
    </location>
</feature>